<proteinExistence type="inferred from homology"/>
<reference evidence="9 10" key="1">
    <citation type="submission" date="2016-10" db="EMBL/GenBank/DDBJ databases">
        <authorList>
            <person name="de Groot N.N."/>
        </authorList>
    </citation>
    <scope>NUCLEOTIDE SEQUENCE [LARGE SCALE GENOMIC DNA]</scope>
    <source>
        <strain evidence="9 10">AR40</strain>
    </source>
</reference>
<keyword evidence="5" id="KW-0067">ATP-binding</keyword>
<evidence type="ECO:0000313" key="9">
    <source>
        <dbReference type="EMBL" id="SES14588.1"/>
    </source>
</evidence>
<dbReference type="RefSeq" id="WP_022757038.1">
    <property type="nucleotide sequence ID" value="NZ_FOGJ01000020.1"/>
</dbReference>
<dbReference type="Proteomes" id="UP000182584">
    <property type="component" value="Unassembled WGS sequence"/>
</dbReference>
<dbReference type="InterPro" id="IPR027417">
    <property type="entry name" value="P-loop_NTPase"/>
</dbReference>
<comment type="similarity">
    <text evidence="2">Belongs to the PhoH family.</text>
</comment>
<dbReference type="SUPFAM" id="SSF54791">
    <property type="entry name" value="Eukaryotic type KH-domain (KH-domain type I)"/>
    <property type="match status" value="1"/>
</dbReference>
<dbReference type="EMBL" id="FOGJ01000020">
    <property type="protein sequence ID" value="SES14588.1"/>
    <property type="molecule type" value="Genomic_DNA"/>
</dbReference>
<dbReference type="SUPFAM" id="SSF52540">
    <property type="entry name" value="P-loop containing nucleoside triphosphate hydrolases"/>
    <property type="match status" value="1"/>
</dbReference>
<dbReference type="GO" id="GO:0005829">
    <property type="term" value="C:cytosol"/>
    <property type="evidence" value="ECO:0007669"/>
    <property type="project" value="TreeGrafter"/>
</dbReference>
<evidence type="ECO:0000259" key="8">
    <source>
        <dbReference type="SMART" id="SM00322"/>
    </source>
</evidence>
<dbReference type="InterPro" id="IPR036612">
    <property type="entry name" value="KH_dom_type_1_sf"/>
</dbReference>
<dbReference type="SMART" id="SM00322">
    <property type="entry name" value="KH"/>
    <property type="match status" value="1"/>
</dbReference>
<dbReference type="eggNOG" id="COG1702">
    <property type="taxonomic scope" value="Bacteria"/>
</dbReference>
<dbReference type="GO" id="GO:0003723">
    <property type="term" value="F:RNA binding"/>
    <property type="evidence" value="ECO:0007669"/>
    <property type="project" value="InterPro"/>
</dbReference>
<evidence type="ECO:0000256" key="2">
    <source>
        <dbReference type="ARBA" id="ARBA00010393"/>
    </source>
</evidence>
<dbReference type="Pfam" id="PF02562">
    <property type="entry name" value="PhoH"/>
    <property type="match status" value="1"/>
</dbReference>
<feature type="domain" description="K Homology" evidence="8">
    <location>
        <begin position="3"/>
        <end position="66"/>
    </location>
</feature>
<keyword evidence="3" id="KW-0963">Cytoplasm</keyword>
<organism evidence="9 10">
    <name type="scientific">Butyrivibrio fibrisolvens</name>
    <dbReference type="NCBI Taxonomy" id="831"/>
    <lineage>
        <taxon>Bacteria</taxon>
        <taxon>Bacillati</taxon>
        <taxon>Bacillota</taxon>
        <taxon>Clostridia</taxon>
        <taxon>Lachnospirales</taxon>
        <taxon>Lachnospiraceae</taxon>
        <taxon>Butyrivibrio</taxon>
    </lineage>
</organism>
<evidence type="ECO:0000256" key="4">
    <source>
        <dbReference type="ARBA" id="ARBA00022741"/>
    </source>
</evidence>
<dbReference type="InterPro" id="IPR003714">
    <property type="entry name" value="PhoH"/>
</dbReference>
<comment type="subcellular location">
    <subcellularLocation>
        <location evidence="1">Cytoplasm</location>
    </subcellularLocation>
</comment>
<name>A0A1H9UZ08_BUTFI</name>
<evidence type="ECO:0000256" key="5">
    <source>
        <dbReference type="ARBA" id="ARBA00022840"/>
    </source>
</evidence>
<feature type="compositionally biased region" description="Basic residues" evidence="7">
    <location>
        <begin position="336"/>
        <end position="351"/>
    </location>
</feature>
<dbReference type="PANTHER" id="PTHR30473">
    <property type="entry name" value="PROTEIN PHOH"/>
    <property type="match status" value="1"/>
</dbReference>
<evidence type="ECO:0000313" key="10">
    <source>
        <dbReference type="Proteomes" id="UP000182584"/>
    </source>
</evidence>
<dbReference type="GO" id="GO:0005524">
    <property type="term" value="F:ATP binding"/>
    <property type="evidence" value="ECO:0007669"/>
    <property type="project" value="UniProtKB-KW"/>
</dbReference>
<evidence type="ECO:0000256" key="7">
    <source>
        <dbReference type="SAM" id="MobiDB-lite"/>
    </source>
</evidence>
<dbReference type="InterPro" id="IPR004087">
    <property type="entry name" value="KH_dom"/>
</dbReference>
<evidence type="ECO:0000256" key="6">
    <source>
        <dbReference type="ARBA" id="ARBA00039970"/>
    </source>
</evidence>
<protein>
    <recommendedName>
        <fullName evidence="6">PhoH-like protein</fullName>
    </recommendedName>
</protein>
<gene>
    <name evidence="9" type="ORF">SAMN04487884_12051</name>
</gene>
<dbReference type="FunFam" id="3.40.50.300:FF:000013">
    <property type="entry name" value="PhoH family ATPase"/>
    <property type="match status" value="1"/>
</dbReference>
<evidence type="ECO:0000256" key="3">
    <source>
        <dbReference type="ARBA" id="ARBA00022490"/>
    </source>
</evidence>
<dbReference type="AlphaFoldDB" id="A0A1H9UZ08"/>
<evidence type="ECO:0000256" key="1">
    <source>
        <dbReference type="ARBA" id="ARBA00004496"/>
    </source>
</evidence>
<accession>A0A1H9UZ08</accession>
<dbReference type="InterPro" id="IPR051451">
    <property type="entry name" value="PhoH2-like"/>
</dbReference>
<dbReference type="OrthoDB" id="9773137at2"/>
<dbReference type="PANTHER" id="PTHR30473:SF1">
    <property type="entry name" value="PHOH-LIKE PROTEIN"/>
    <property type="match status" value="1"/>
</dbReference>
<dbReference type="Gene3D" id="3.40.50.300">
    <property type="entry name" value="P-loop containing nucleotide triphosphate hydrolases"/>
    <property type="match status" value="1"/>
</dbReference>
<sequence length="351" mass="39153">MKYVTEIRIDLTVDEMRNIFGRNDSYMKKIENNFGVEITDRQGQLRIVGRQEDAQKAADIIRQLAKLSSAGSNIEEQSVDYAITLKEDSDDMGSDKDTEIDNDSILLDIDSDLICHTTTGKPIKPKTLGQKKYVDSIRSHMITFGLGPAGTGKTYLAMAMAITAFQKEEVSRIILTRPAIEAGEKLGFLPGDLQSKVDPYLRPLYDALYQIMGTERFLANMEKGLIEVAPLAYMRGRTLDNAYIILDEAQNTTPAQMKMFLTRIGFGSKVIVTGDATQKDLAPGTVSGLDVAQKVLKDIDDIAVCNLTSKDVVRHPLVQKIVKAYEDYEKKETARSQRKSAIKREARKRSS</sequence>
<feature type="region of interest" description="Disordered" evidence="7">
    <location>
        <begin position="331"/>
        <end position="351"/>
    </location>
</feature>
<keyword evidence="4" id="KW-0547">Nucleotide-binding</keyword>